<accession>A0A935PVQ7</accession>
<evidence type="ECO:0000313" key="2">
    <source>
        <dbReference type="Proteomes" id="UP000697998"/>
    </source>
</evidence>
<name>A0A935PVQ7_9PROT</name>
<dbReference type="Proteomes" id="UP000697998">
    <property type="component" value="Unassembled WGS sequence"/>
</dbReference>
<sequence>MRTHWLIALLLLPSVALGFDFKGIAIGAPATPEQVQERLGVRCGAGADGKQVCNGNVTIAQERAYMNLVISAQGVVQRIFLSLSPEAFDIVAPLLLEKFGPAASTSRSQVQNRMGAKFDQVIHLWKDEQENQVFYSRYSGTVDKSVLSFTTKEERGMLNKNRGNPKSDI</sequence>
<comment type="caution">
    <text evidence="1">The sequence shown here is derived from an EMBL/GenBank/DDBJ whole genome shotgun (WGS) entry which is preliminary data.</text>
</comment>
<organism evidence="1 2">
    <name type="scientific">Candidatus Accumulibacter proximus</name>
    <dbReference type="NCBI Taxonomy" id="2954385"/>
    <lineage>
        <taxon>Bacteria</taxon>
        <taxon>Pseudomonadati</taxon>
        <taxon>Pseudomonadota</taxon>
        <taxon>Betaproteobacteria</taxon>
        <taxon>Candidatus Accumulibacter</taxon>
    </lineage>
</organism>
<reference evidence="1 2" key="1">
    <citation type="submission" date="2020-10" db="EMBL/GenBank/DDBJ databases">
        <title>Connecting structure to function with the recovery of over 1000 high-quality activated sludge metagenome-assembled genomes encoding full-length rRNA genes using long-read sequencing.</title>
        <authorList>
            <person name="Singleton C.M."/>
            <person name="Petriglieri F."/>
            <person name="Kristensen J.M."/>
            <person name="Kirkegaard R.H."/>
            <person name="Michaelsen T.Y."/>
            <person name="Andersen M.H."/>
            <person name="Karst S.M."/>
            <person name="Dueholm M.S."/>
            <person name="Nielsen P.H."/>
            <person name="Albertsen M."/>
        </authorList>
    </citation>
    <scope>NUCLEOTIDE SEQUENCE [LARGE SCALE GENOMIC DNA]</scope>
    <source>
        <strain evidence="1">EsbW_18-Q3-R4-48_BATAC.285</strain>
    </source>
</reference>
<proteinExistence type="predicted"/>
<evidence type="ECO:0000313" key="1">
    <source>
        <dbReference type="EMBL" id="MBK7674223.1"/>
    </source>
</evidence>
<dbReference type="EMBL" id="JADJMH010000002">
    <property type="protein sequence ID" value="MBK7674223.1"/>
    <property type="molecule type" value="Genomic_DNA"/>
</dbReference>
<protein>
    <submittedName>
        <fullName evidence="1">Uncharacterized protein</fullName>
    </submittedName>
</protein>
<gene>
    <name evidence="1" type="ORF">IPJ27_05350</name>
</gene>
<dbReference type="AlphaFoldDB" id="A0A935PVQ7"/>